<name>A0A0R1U511_9LACO</name>
<evidence type="ECO:0000259" key="3">
    <source>
        <dbReference type="Pfam" id="PF00294"/>
    </source>
</evidence>
<accession>A0A0R1U511</accession>
<evidence type="ECO:0000256" key="1">
    <source>
        <dbReference type="ARBA" id="ARBA00022679"/>
    </source>
</evidence>
<evidence type="ECO:0000256" key="2">
    <source>
        <dbReference type="ARBA" id="ARBA00022777"/>
    </source>
</evidence>
<dbReference type="InterPro" id="IPR029056">
    <property type="entry name" value="Ribokinase-like"/>
</dbReference>
<evidence type="ECO:0000313" key="5">
    <source>
        <dbReference type="Proteomes" id="UP000051922"/>
    </source>
</evidence>
<dbReference type="InterPro" id="IPR011611">
    <property type="entry name" value="PfkB_dom"/>
</dbReference>
<dbReference type="GO" id="GO:0005829">
    <property type="term" value="C:cytosol"/>
    <property type="evidence" value="ECO:0007669"/>
    <property type="project" value="TreeGrafter"/>
</dbReference>
<dbReference type="Gene3D" id="3.40.1190.20">
    <property type="match status" value="1"/>
</dbReference>
<dbReference type="STRING" id="1423783.FC50_GL000787"/>
<reference evidence="4 5" key="1">
    <citation type="journal article" date="2015" name="Genome Announc.">
        <title>Expanding the biotechnology potential of lactobacilli through comparative genomics of 213 strains and associated genera.</title>
        <authorList>
            <person name="Sun Z."/>
            <person name="Harris H.M."/>
            <person name="McCann A."/>
            <person name="Guo C."/>
            <person name="Argimon S."/>
            <person name="Zhang W."/>
            <person name="Yang X."/>
            <person name="Jeffery I.B."/>
            <person name="Cooney J.C."/>
            <person name="Kagawa T.F."/>
            <person name="Liu W."/>
            <person name="Song Y."/>
            <person name="Salvetti E."/>
            <person name="Wrobel A."/>
            <person name="Rasinkangas P."/>
            <person name="Parkhill J."/>
            <person name="Rea M.C."/>
            <person name="O'Sullivan O."/>
            <person name="Ritari J."/>
            <person name="Douillard F.P."/>
            <person name="Paul Ross R."/>
            <person name="Yang R."/>
            <person name="Briner A.E."/>
            <person name="Felis G.E."/>
            <person name="de Vos W.M."/>
            <person name="Barrangou R."/>
            <person name="Klaenhammer T.R."/>
            <person name="Caufield P.W."/>
            <person name="Cui Y."/>
            <person name="Zhang H."/>
            <person name="O'Toole P.W."/>
        </authorList>
    </citation>
    <scope>NUCLEOTIDE SEQUENCE [LARGE SCALE GENOMIC DNA]</scope>
    <source>
        <strain evidence="4 5">DSM 15945</strain>
    </source>
</reference>
<feature type="domain" description="Carbohydrate kinase PfkB" evidence="3">
    <location>
        <begin position="25"/>
        <end position="285"/>
    </location>
</feature>
<keyword evidence="1" id="KW-0808">Transferase</keyword>
<dbReference type="PANTHER" id="PTHR10584:SF166">
    <property type="entry name" value="RIBOKINASE"/>
    <property type="match status" value="1"/>
</dbReference>
<dbReference type="Pfam" id="PF00294">
    <property type="entry name" value="PfkB"/>
    <property type="match status" value="1"/>
</dbReference>
<keyword evidence="2 4" id="KW-0418">Kinase</keyword>
<dbReference type="PANTHER" id="PTHR10584">
    <property type="entry name" value="SUGAR KINASE"/>
    <property type="match status" value="1"/>
</dbReference>
<dbReference type="PATRIC" id="fig|1423783.4.peg.815"/>
<organism evidence="4 5">
    <name type="scientific">Lacticaseibacillus pantheris DSM 15945 = JCM 12539 = NBRC 106106</name>
    <dbReference type="NCBI Taxonomy" id="1423783"/>
    <lineage>
        <taxon>Bacteria</taxon>
        <taxon>Bacillati</taxon>
        <taxon>Bacillota</taxon>
        <taxon>Bacilli</taxon>
        <taxon>Lactobacillales</taxon>
        <taxon>Lactobacillaceae</taxon>
        <taxon>Lacticaseibacillus</taxon>
    </lineage>
</organism>
<dbReference type="PROSITE" id="PS00584">
    <property type="entry name" value="PFKB_KINASES_2"/>
    <property type="match status" value="1"/>
</dbReference>
<dbReference type="Proteomes" id="UP000051922">
    <property type="component" value="Unassembled WGS sequence"/>
</dbReference>
<dbReference type="SUPFAM" id="SSF53613">
    <property type="entry name" value="Ribokinase-like"/>
    <property type="match status" value="1"/>
</dbReference>
<dbReference type="InterPro" id="IPR002173">
    <property type="entry name" value="Carboh/pur_kinase_PfkB_CS"/>
</dbReference>
<protein>
    <submittedName>
        <fullName evidence="4">Ribokinase family sugar kinase</fullName>
    </submittedName>
</protein>
<sequence>MNSTLIFGTALVDALMDIPGVPVSGGNVLGDFTEYQVGGCAINAFCALRYAGAQADLFVPVGHGPNADHISDHIRKIGETPHVIPGTADNGWTVAMIEPDGERTFIVLPGMEQLMRADWLKQLDMTQYDYLYLSGFQLTNPQVAQDVAAFYSHRRPDSTVLFDVAARIQSVDHALLMDLLRSGVMVHCNEVELPQVGEGDTFDERVAYLHNLTHQPVIVTLGAQGTYYYVSETDKGVVPGEHVDVVNTVGAGDSHCGGMLAGLAQGLSVRDAVGLGNRLAAKVCGMQTNMLPVVG</sequence>
<dbReference type="OrthoDB" id="9775849at2"/>
<evidence type="ECO:0000313" key="4">
    <source>
        <dbReference type="EMBL" id="KRL86538.1"/>
    </source>
</evidence>
<keyword evidence="5" id="KW-1185">Reference proteome</keyword>
<proteinExistence type="predicted"/>
<dbReference type="GO" id="GO:0016301">
    <property type="term" value="F:kinase activity"/>
    <property type="evidence" value="ECO:0007669"/>
    <property type="project" value="UniProtKB-KW"/>
</dbReference>
<dbReference type="RefSeq" id="WP_054648756.1">
    <property type="nucleotide sequence ID" value="NZ_AZFJ01000044.1"/>
</dbReference>
<dbReference type="AlphaFoldDB" id="A0A0R1U511"/>
<dbReference type="EMBL" id="AZFJ01000044">
    <property type="protein sequence ID" value="KRL86538.1"/>
    <property type="molecule type" value="Genomic_DNA"/>
</dbReference>
<comment type="caution">
    <text evidence="4">The sequence shown here is derived from an EMBL/GenBank/DDBJ whole genome shotgun (WGS) entry which is preliminary data.</text>
</comment>
<gene>
    <name evidence="4" type="ORF">FC50_GL000787</name>
</gene>